<name>A0A815U062_9BILA</name>
<evidence type="ECO:0000313" key="9">
    <source>
        <dbReference type="EMBL" id="CAF4244760.1"/>
    </source>
</evidence>
<dbReference type="GO" id="GO:0008270">
    <property type="term" value="F:zinc ion binding"/>
    <property type="evidence" value="ECO:0007669"/>
    <property type="project" value="UniProtKB-KW"/>
</dbReference>
<dbReference type="OrthoDB" id="10057873at2759"/>
<keyword evidence="5" id="KW-0539">Nucleus</keyword>
<keyword evidence="4" id="KW-0862">Zinc</keyword>
<accession>A0A815U062</accession>
<organism evidence="8 10">
    <name type="scientific">Rotaria magnacalcarata</name>
    <dbReference type="NCBI Taxonomy" id="392030"/>
    <lineage>
        <taxon>Eukaryota</taxon>
        <taxon>Metazoa</taxon>
        <taxon>Spiralia</taxon>
        <taxon>Gnathifera</taxon>
        <taxon>Rotifera</taxon>
        <taxon>Eurotatoria</taxon>
        <taxon>Bdelloidea</taxon>
        <taxon>Philodinida</taxon>
        <taxon>Philodinidae</taxon>
        <taxon>Rotaria</taxon>
    </lineage>
</organism>
<dbReference type="EMBL" id="CAJOBJ010026060">
    <property type="protein sequence ID" value="CAF4244760.1"/>
    <property type="molecule type" value="Genomic_DNA"/>
</dbReference>
<protein>
    <recommendedName>
        <fullName evidence="7">HAT C-terminal dimerisation domain-containing protein</fullName>
    </recommendedName>
</protein>
<dbReference type="InterPro" id="IPR052035">
    <property type="entry name" value="ZnF_BED_domain_contain"/>
</dbReference>
<reference evidence="8" key="1">
    <citation type="submission" date="2021-02" db="EMBL/GenBank/DDBJ databases">
        <authorList>
            <person name="Nowell W R."/>
        </authorList>
    </citation>
    <scope>NUCLEOTIDE SEQUENCE</scope>
</reference>
<dbReference type="Pfam" id="PF05699">
    <property type="entry name" value="Dimer_Tnp_hAT"/>
    <property type="match status" value="1"/>
</dbReference>
<evidence type="ECO:0000256" key="5">
    <source>
        <dbReference type="ARBA" id="ARBA00023242"/>
    </source>
</evidence>
<evidence type="ECO:0000256" key="4">
    <source>
        <dbReference type="ARBA" id="ARBA00022833"/>
    </source>
</evidence>
<feature type="domain" description="HAT C-terminal dimerisation" evidence="7">
    <location>
        <begin position="640"/>
        <end position="693"/>
    </location>
</feature>
<feature type="compositionally biased region" description="Polar residues" evidence="6">
    <location>
        <begin position="21"/>
        <end position="32"/>
    </location>
</feature>
<dbReference type="SUPFAM" id="SSF53098">
    <property type="entry name" value="Ribonuclease H-like"/>
    <property type="match status" value="1"/>
</dbReference>
<keyword evidence="3" id="KW-0863">Zinc-finger</keyword>
<dbReference type="GO" id="GO:0005634">
    <property type="term" value="C:nucleus"/>
    <property type="evidence" value="ECO:0007669"/>
    <property type="project" value="UniProtKB-SubCell"/>
</dbReference>
<dbReference type="InterPro" id="IPR008906">
    <property type="entry name" value="HATC_C_dom"/>
</dbReference>
<proteinExistence type="predicted"/>
<evidence type="ECO:0000256" key="2">
    <source>
        <dbReference type="ARBA" id="ARBA00022723"/>
    </source>
</evidence>
<gene>
    <name evidence="9" type="ORF">GIL414_LOCUS23423</name>
    <name evidence="8" type="ORF">KQP761_LOCUS15064</name>
</gene>
<comment type="subcellular location">
    <subcellularLocation>
        <location evidence="1">Nucleus</location>
    </subcellularLocation>
</comment>
<evidence type="ECO:0000313" key="8">
    <source>
        <dbReference type="EMBL" id="CAF1509185.1"/>
    </source>
</evidence>
<evidence type="ECO:0000256" key="6">
    <source>
        <dbReference type="SAM" id="MobiDB-lite"/>
    </source>
</evidence>
<comment type="caution">
    <text evidence="8">The sequence shown here is derived from an EMBL/GenBank/DDBJ whole genome shotgun (WGS) entry which is preliminary data.</text>
</comment>
<dbReference type="InterPro" id="IPR012337">
    <property type="entry name" value="RNaseH-like_sf"/>
</dbReference>
<evidence type="ECO:0000256" key="3">
    <source>
        <dbReference type="ARBA" id="ARBA00022771"/>
    </source>
</evidence>
<dbReference type="GO" id="GO:0046983">
    <property type="term" value="F:protein dimerization activity"/>
    <property type="evidence" value="ECO:0007669"/>
    <property type="project" value="InterPro"/>
</dbReference>
<evidence type="ECO:0000259" key="7">
    <source>
        <dbReference type="Pfam" id="PF05699"/>
    </source>
</evidence>
<evidence type="ECO:0000256" key="1">
    <source>
        <dbReference type="ARBA" id="ARBA00004123"/>
    </source>
</evidence>
<dbReference type="Proteomes" id="UP000663834">
    <property type="component" value="Unassembled WGS sequence"/>
</dbReference>
<dbReference type="SMART" id="SM00614">
    <property type="entry name" value="ZnF_BED"/>
    <property type="match status" value="1"/>
</dbReference>
<dbReference type="PANTHER" id="PTHR46481">
    <property type="entry name" value="ZINC FINGER BED DOMAIN-CONTAINING PROTEIN 4"/>
    <property type="match status" value="1"/>
</dbReference>
<dbReference type="PANTHER" id="PTHR46481:SF10">
    <property type="entry name" value="ZINC FINGER BED DOMAIN-CONTAINING PROTEIN 39"/>
    <property type="match status" value="1"/>
</dbReference>
<feature type="region of interest" description="Disordered" evidence="6">
    <location>
        <begin position="1"/>
        <end position="35"/>
    </location>
</feature>
<evidence type="ECO:0000313" key="10">
    <source>
        <dbReference type="Proteomes" id="UP000663834"/>
    </source>
</evidence>
<keyword evidence="2" id="KW-0479">Metal-binding</keyword>
<dbReference type="AlphaFoldDB" id="A0A815U062"/>
<dbReference type="Proteomes" id="UP000681720">
    <property type="component" value="Unassembled WGS sequence"/>
</dbReference>
<dbReference type="EMBL" id="CAJNOW010007252">
    <property type="protein sequence ID" value="CAF1509185.1"/>
    <property type="molecule type" value="Genomic_DNA"/>
</dbReference>
<sequence length="699" mass="78815">MASDTAETETSLRGSIIAVSDTANSTDESPATKSLEKTARDQFYTDIKMTNETKSWEATCKICKSKIRGTKGVTSNYNRHAKDFHPSEYESWQEQLQSISLTVELQKSIVENLIIELGLPLSLIERSGFITFMSNVDPKFSTISRRTVTRTILPDLYTNMLHGLKSFCSMATFISLTLDLWTDRRQRVFFALTGHSIINSEFKSYVLSFQPIYGKHRAPVLLDTYEACISSFSIRGKLVRLITDSASNNIAAFSGLIIPGFECYFQRDDDDELYSDWYNDSEQTESDDAKIDNNVPLDVQDVVKQFLDSIAIDDESFRLPYYAHSIQLVINDGLKGSTCAQPSLEKISKIAKLSHSSIAVAERLENIQVCVPNANKTRWNSQYDMVVTVIGIQPSALNDILIQTQHRELCLKSLDYQMLNEFVSLLTLFAEATTTTQAQKTPSVSIVAPSILAIYQDLLLERANVKHASSLCECLLESLLSRFGGMLEQMLLVIDISEKKKKKNFYDLFKDPVFLVAPFLDGRFRLNWISSLSLLEQVQEELSSKIQQLVLEQCILIEQVNAPLGTTENDNPILSPTAQTQPLSASAATSPITPKRKYLFTNIVKETKKPKSDPFSYIKDEIFKYLNDENADDMVLLKPSNIYPTLSKLAMKFLSIPATSAPVERVFSQSVFLFRQHRASMTRTTLQQLTMLKCNCGLY</sequence>